<keyword evidence="2" id="KW-0159">Chromosome partition</keyword>
<dbReference type="SUPFAM" id="SSF110849">
    <property type="entry name" value="ParB/Sulfiredoxin"/>
    <property type="match status" value="1"/>
</dbReference>
<protein>
    <submittedName>
        <fullName evidence="6">Chromosome partitioning protein ParB</fullName>
    </submittedName>
</protein>
<comment type="caution">
    <text evidence="6">The sequence shown here is derived from an EMBL/GenBank/DDBJ whole genome shotgun (WGS) entry which is preliminary data.</text>
</comment>
<evidence type="ECO:0000313" key="7">
    <source>
        <dbReference type="Proteomes" id="UP000029066"/>
    </source>
</evidence>
<name>A0A087D894_9BIFI</name>
<dbReference type="PANTHER" id="PTHR33375">
    <property type="entry name" value="CHROMOSOME-PARTITIONING PROTEIN PARB-RELATED"/>
    <property type="match status" value="1"/>
</dbReference>
<dbReference type="OrthoDB" id="9802051at2"/>
<dbReference type="SUPFAM" id="SSF109709">
    <property type="entry name" value="KorB DNA-binding domain-like"/>
    <property type="match status" value="1"/>
</dbReference>
<feature type="compositionally biased region" description="Basic and acidic residues" evidence="4">
    <location>
        <begin position="106"/>
        <end position="116"/>
    </location>
</feature>
<evidence type="ECO:0000256" key="1">
    <source>
        <dbReference type="ARBA" id="ARBA00006295"/>
    </source>
</evidence>
<evidence type="ECO:0000313" key="6">
    <source>
        <dbReference type="EMBL" id="KFI91744.1"/>
    </source>
</evidence>
<accession>A0A087D894</accession>
<dbReference type="GO" id="GO:0007059">
    <property type="term" value="P:chromosome segregation"/>
    <property type="evidence" value="ECO:0007669"/>
    <property type="project" value="UniProtKB-KW"/>
</dbReference>
<dbReference type="Pfam" id="PF02195">
    <property type="entry name" value="ParB_N"/>
    <property type="match status" value="2"/>
</dbReference>
<dbReference type="STRING" id="1437607.BISA_1031"/>
<dbReference type="GO" id="GO:0003677">
    <property type="term" value="F:DNA binding"/>
    <property type="evidence" value="ECO:0007669"/>
    <property type="project" value="UniProtKB-KW"/>
</dbReference>
<dbReference type="RefSeq" id="WP_033891502.1">
    <property type="nucleotide sequence ID" value="NZ_JDUT01000008.1"/>
</dbReference>
<dbReference type="FunFam" id="1.10.10.2830:FF:000001">
    <property type="entry name" value="Chromosome partitioning protein ParB"/>
    <property type="match status" value="1"/>
</dbReference>
<proteinExistence type="inferred from homology"/>
<comment type="similarity">
    <text evidence="1">Belongs to the ParB family.</text>
</comment>
<dbReference type="NCBIfam" id="TIGR00180">
    <property type="entry name" value="parB_part"/>
    <property type="match status" value="1"/>
</dbReference>
<evidence type="ECO:0000259" key="5">
    <source>
        <dbReference type="SMART" id="SM00470"/>
    </source>
</evidence>
<dbReference type="Pfam" id="PF17762">
    <property type="entry name" value="HTH_ParB"/>
    <property type="match status" value="1"/>
</dbReference>
<dbReference type="AlphaFoldDB" id="A0A087D894"/>
<dbReference type="Proteomes" id="UP000029066">
    <property type="component" value="Unassembled WGS sequence"/>
</dbReference>
<dbReference type="SMART" id="SM00470">
    <property type="entry name" value="ParB"/>
    <property type="match status" value="1"/>
</dbReference>
<feature type="domain" description="ParB-like N-terminal" evidence="5">
    <location>
        <begin position="141"/>
        <end position="256"/>
    </location>
</feature>
<reference evidence="6 7" key="1">
    <citation type="submission" date="2014-03" db="EMBL/GenBank/DDBJ databases">
        <title>Genomics of Bifidobacteria.</title>
        <authorList>
            <person name="Ventura M."/>
            <person name="Milani C."/>
            <person name="Lugli G.A."/>
        </authorList>
    </citation>
    <scope>NUCLEOTIDE SEQUENCE [LARGE SCALE GENOMIC DNA]</scope>
    <source>
        <strain evidence="6 7">DSM 23967</strain>
    </source>
</reference>
<gene>
    <name evidence="6" type="ORF">BISA_1031</name>
</gene>
<feature type="compositionally biased region" description="Basic and acidic residues" evidence="4">
    <location>
        <begin position="23"/>
        <end position="41"/>
    </location>
</feature>
<dbReference type="GO" id="GO:0005694">
    <property type="term" value="C:chromosome"/>
    <property type="evidence" value="ECO:0007669"/>
    <property type="project" value="TreeGrafter"/>
</dbReference>
<organism evidence="6 7">
    <name type="scientific">Bifidobacterium saguini DSM 23967</name>
    <dbReference type="NCBI Taxonomy" id="1437607"/>
    <lineage>
        <taxon>Bacteria</taxon>
        <taxon>Bacillati</taxon>
        <taxon>Actinomycetota</taxon>
        <taxon>Actinomycetes</taxon>
        <taxon>Bifidobacteriales</taxon>
        <taxon>Bifidobacteriaceae</taxon>
        <taxon>Bifidobacterium</taxon>
    </lineage>
</organism>
<dbReference type="CDD" id="cd16393">
    <property type="entry name" value="SPO0J_N"/>
    <property type="match status" value="1"/>
</dbReference>
<dbReference type="EMBL" id="JGZN01000013">
    <property type="protein sequence ID" value="KFI91744.1"/>
    <property type="molecule type" value="Genomic_DNA"/>
</dbReference>
<feature type="region of interest" description="Disordered" evidence="4">
    <location>
        <begin position="1"/>
        <end position="41"/>
    </location>
</feature>
<dbReference type="GO" id="GO:0045881">
    <property type="term" value="P:positive regulation of sporulation resulting in formation of a cellular spore"/>
    <property type="evidence" value="ECO:0007669"/>
    <property type="project" value="TreeGrafter"/>
</dbReference>
<dbReference type="InterPro" id="IPR057240">
    <property type="entry name" value="ParB_dimer_C"/>
</dbReference>
<dbReference type="InterPro" id="IPR036086">
    <property type="entry name" value="ParB/Sulfiredoxin_sf"/>
</dbReference>
<dbReference type="PANTHER" id="PTHR33375:SF1">
    <property type="entry name" value="CHROMOSOME-PARTITIONING PROTEIN PARB-RELATED"/>
    <property type="match status" value="1"/>
</dbReference>
<sequence>MASKSRLGKGLGALFPDLPGDETVEKKVKSPENAKKVEETKSATKVLASAATSVATPGKASNNVKKNMAKRAAMPALDDIAHPSDLFFGSDSPQPQLPVADLPKATSKDVSRETSKAAKTAKSGKDEEKVELKPVQGGYLAELKLSDIGPNVHQPRTIFDEDELNELSASIKEVGVLQPIVVRKRPADQIAEAKAKKDDQESSANPFAGHLDSPYELIMGERRWRASQLAGLETIPAIVKTTADDDMLRDALLENLHRVALNPLEEAAAYQQMIDEFGLTQAQLSKSVSKSRPQIANMLRLLNLPAAVQKKVAAGVLSSGHARALLGLSDPEEMDKLASRIISEGLSVRSTEEIVAMKIASGEQPKKPKKSKTNPWVGSAVQQSLENHFDTKVSIKGTQKHGRIEIVFSSPEDMDRILKLLVPNQPSSGDSESKWV</sequence>
<evidence type="ECO:0000256" key="2">
    <source>
        <dbReference type="ARBA" id="ARBA00022829"/>
    </source>
</evidence>
<dbReference type="InterPro" id="IPR003115">
    <property type="entry name" value="ParB_N"/>
</dbReference>
<evidence type="ECO:0000256" key="3">
    <source>
        <dbReference type="ARBA" id="ARBA00023125"/>
    </source>
</evidence>
<keyword evidence="3" id="KW-0238">DNA-binding</keyword>
<dbReference type="InterPro" id="IPR041468">
    <property type="entry name" value="HTH_ParB/Spo0J"/>
</dbReference>
<dbReference type="Gene3D" id="1.10.10.2830">
    <property type="match status" value="1"/>
</dbReference>
<dbReference type="Pfam" id="PF23552">
    <property type="entry name" value="ParB_C"/>
    <property type="match status" value="1"/>
</dbReference>
<feature type="region of interest" description="Disordered" evidence="4">
    <location>
        <begin position="84"/>
        <end position="131"/>
    </location>
</feature>
<dbReference type="InterPro" id="IPR050336">
    <property type="entry name" value="Chromosome_partition/occlusion"/>
</dbReference>
<evidence type="ECO:0000256" key="4">
    <source>
        <dbReference type="SAM" id="MobiDB-lite"/>
    </source>
</evidence>
<dbReference type="InterPro" id="IPR004437">
    <property type="entry name" value="ParB/RepB/Spo0J"/>
</dbReference>
<dbReference type="Gene3D" id="3.90.1530.30">
    <property type="match status" value="1"/>
</dbReference>